<sequence>MNRDVLIRHMQEHYAAAPEYLWARWPDYAVFRHGGGRKWFAVLMNIPANKLGLPDSAPVDVLNLKAAPEMVGSLLQLPGIFPAWHMNKEHWVSLLLEGGPNDETIDNLIDDSYLLTRK</sequence>
<dbReference type="GO" id="GO:0003677">
    <property type="term" value="F:DNA binding"/>
    <property type="evidence" value="ECO:0007669"/>
    <property type="project" value="UniProtKB-KW"/>
</dbReference>
<protein>
    <submittedName>
        <fullName evidence="1">MmcQ/YjbR family DNA-binding protein</fullName>
    </submittedName>
</protein>
<dbReference type="InterPro" id="IPR038056">
    <property type="entry name" value="YjbR-like_sf"/>
</dbReference>
<evidence type="ECO:0000313" key="2">
    <source>
        <dbReference type="Proteomes" id="UP000829817"/>
    </source>
</evidence>
<accession>A0ABY4DW67</accession>
<organism evidence="1 2">
    <name type="scientific">Uruburuella testudinis</name>
    <dbReference type="NCBI Taxonomy" id="1282863"/>
    <lineage>
        <taxon>Bacteria</taxon>
        <taxon>Pseudomonadati</taxon>
        <taxon>Pseudomonadota</taxon>
        <taxon>Betaproteobacteria</taxon>
        <taxon>Neisseriales</taxon>
        <taxon>Neisseriaceae</taxon>
        <taxon>Uruburuella</taxon>
    </lineage>
</organism>
<keyword evidence="1" id="KW-0238">DNA-binding</keyword>
<dbReference type="InterPro" id="IPR058532">
    <property type="entry name" value="YjbR/MT2646/Rv2570-like"/>
</dbReference>
<dbReference type="Gene3D" id="3.90.1150.30">
    <property type="match status" value="1"/>
</dbReference>
<name>A0ABY4DW67_9NEIS</name>
<dbReference type="EMBL" id="CP091508">
    <property type="protein sequence ID" value="UOO80931.1"/>
    <property type="molecule type" value="Genomic_DNA"/>
</dbReference>
<gene>
    <name evidence="1" type="ORF">LVJ83_08015</name>
</gene>
<proteinExistence type="predicted"/>
<dbReference type="RefSeq" id="WP_244784001.1">
    <property type="nucleotide sequence ID" value="NZ_CP091508.1"/>
</dbReference>
<dbReference type="SUPFAM" id="SSF142906">
    <property type="entry name" value="YjbR-like"/>
    <property type="match status" value="1"/>
</dbReference>
<dbReference type="InterPro" id="IPR007351">
    <property type="entry name" value="YjbR"/>
</dbReference>
<dbReference type="PANTHER" id="PTHR35145:SF1">
    <property type="entry name" value="CYTOPLASMIC PROTEIN"/>
    <property type="match status" value="1"/>
</dbReference>
<dbReference type="Pfam" id="PF04237">
    <property type="entry name" value="YjbR"/>
    <property type="match status" value="1"/>
</dbReference>
<dbReference type="PANTHER" id="PTHR35145">
    <property type="entry name" value="CYTOPLASMIC PROTEIN-RELATED"/>
    <property type="match status" value="1"/>
</dbReference>
<reference evidence="1 2" key="1">
    <citation type="journal article" date="2022" name="Res Sq">
        <title>Evolution of multicellular longitudinally dividing oral cavity symbionts (Neisseriaceae).</title>
        <authorList>
            <person name="Nyongesa S."/>
            <person name="Weber P."/>
            <person name="Bernet E."/>
            <person name="Pullido F."/>
            <person name="Nieckarz M."/>
            <person name="Delaby M."/>
            <person name="Nieves C."/>
            <person name="Viehboeck T."/>
            <person name="Krause N."/>
            <person name="Rivera-Millot A."/>
            <person name="Nakamura A."/>
            <person name="Vischer N."/>
            <person name="VanNieuwenhze M."/>
            <person name="Brun Y."/>
            <person name="Cava F."/>
            <person name="Bulgheresi S."/>
            <person name="Veyrier F."/>
        </authorList>
    </citation>
    <scope>NUCLEOTIDE SEQUENCE [LARGE SCALE GENOMIC DNA]</scope>
    <source>
        <strain evidence="1 2">CCUG 63373m</strain>
    </source>
</reference>
<evidence type="ECO:0000313" key="1">
    <source>
        <dbReference type="EMBL" id="UOO80931.1"/>
    </source>
</evidence>
<keyword evidence="2" id="KW-1185">Reference proteome</keyword>
<dbReference type="Proteomes" id="UP000829817">
    <property type="component" value="Chromosome"/>
</dbReference>